<dbReference type="EMBL" id="LAZR01036963">
    <property type="protein sequence ID" value="KKL23465.1"/>
    <property type="molecule type" value="Genomic_DNA"/>
</dbReference>
<feature type="region of interest" description="Disordered" evidence="1">
    <location>
        <begin position="79"/>
        <end position="104"/>
    </location>
</feature>
<dbReference type="AlphaFoldDB" id="A0A0F9E0N1"/>
<proteinExistence type="predicted"/>
<comment type="caution">
    <text evidence="3">The sequence shown here is derived from an EMBL/GenBank/DDBJ whole genome shotgun (WGS) entry which is preliminary data.</text>
</comment>
<dbReference type="EMBL" id="LAZR01036963">
    <property type="protein sequence ID" value="KKL23466.1"/>
    <property type="molecule type" value="Genomic_DNA"/>
</dbReference>
<evidence type="ECO:0000256" key="1">
    <source>
        <dbReference type="SAM" id="MobiDB-lite"/>
    </source>
</evidence>
<sequence>MGVELAIPVAQAALIEPGWWHDVALPIIDEAEWDDLDRYSAELKAHIAIFELLGREDKIELLKAKRVVEKRRGDLLGPINPGRRTDLEPVTHESQVPNLYDDLG</sequence>
<organism evidence="3">
    <name type="scientific">marine sediment metagenome</name>
    <dbReference type="NCBI Taxonomy" id="412755"/>
    <lineage>
        <taxon>unclassified sequences</taxon>
        <taxon>metagenomes</taxon>
        <taxon>ecological metagenomes</taxon>
    </lineage>
</organism>
<gene>
    <name evidence="2" type="ORF">LCGC14_2425100</name>
    <name evidence="3" type="ORF">LCGC14_2425110</name>
</gene>
<name>A0A0F9E0N1_9ZZZZ</name>
<protein>
    <submittedName>
        <fullName evidence="3">Uncharacterized protein</fullName>
    </submittedName>
</protein>
<evidence type="ECO:0000313" key="3">
    <source>
        <dbReference type="EMBL" id="KKL23466.1"/>
    </source>
</evidence>
<evidence type="ECO:0000313" key="2">
    <source>
        <dbReference type="EMBL" id="KKL23465.1"/>
    </source>
</evidence>
<reference evidence="3" key="1">
    <citation type="journal article" date="2015" name="Nature">
        <title>Complex archaea that bridge the gap between prokaryotes and eukaryotes.</title>
        <authorList>
            <person name="Spang A."/>
            <person name="Saw J.H."/>
            <person name="Jorgensen S.L."/>
            <person name="Zaremba-Niedzwiedzka K."/>
            <person name="Martijn J."/>
            <person name="Lind A.E."/>
            <person name="van Eijk R."/>
            <person name="Schleper C."/>
            <person name="Guy L."/>
            <person name="Ettema T.J."/>
        </authorList>
    </citation>
    <scope>NUCLEOTIDE SEQUENCE</scope>
</reference>
<accession>A0A0F9E0N1</accession>